<dbReference type="GO" id="GO:0016780">
    <property type="term" value="F:phosphotransferase activity, for other substituted phosphate groups"/>
    <property type="evidence" value="ECO:0007669"/>
    <property type="project" value="InterPro"/>
</dbReference>
<dbReference type="GO" id="GO:0044038">
    <property type="term" value="P:cell wall macromolecule biosynthetic process"/>
    <property type="evidence" value="ECO:0007669"/>
    <property type="project" value="TreeGrafter"/>
</dbReference>
<dbReference type="GO" id="GO:0009103">
    <property type="term" value="P:lipopolysaccharide biosynthetic process"/>
    <property type="evidence" value="ECO:0007669"/>
    <property type="project" value="TreeGrafter"/>
</dbReference>
<keyword evidence="3 9" id="KW-0808">Transferase</keyword>
<dbReference type="PANTHER" id="PTHR22926:SF3">
    <property type="entry name" value="UNDECAPRENYL-PHOSPHATE ALPHA-N-ACETYLGLUCOSAMINYL 1-PHOSPHATE TRANSFERASE"/>
    <property type="match status" value="1"/>
</dbReference>
<proteinExistence type="predicted"/>
<feature type="transmembrane region" description="Helical" evidence="8">
    <location>
        <begin position="65"/>
        <end position="84"/>
    </location>
</feature>
<evidence type="ECO:0000256" key="1">
    <source>
        <dbReference type="ARBA" id="ARBA00004651"/>
    </source>
</evidence>
<reference evidence="9" key="1">
    <citation type="journal article" date="2020" name="mSystems">
        <title>Genome- and Community-Level Interaction Insights into Carbon Utilization and Element Cycling Functions of Hydrothermarchaeota in Hydrothermal Sediment.</title>
        <authorList>
            <person name="Zhou Z."/>
            <person name="Liu Y."/>
            <person name="Xu W."/>
            <person name="Pan J."/>
            <person name="Luo Z.H."/>
            <person name="Li M."/>
        </authorList>
    </citation>
    <scope>NUCLEOTIDE SEQUENCE [LARGE SCALE GENOMIC DNA]</scope>
    <source>
        <strain evidence="9">SpSt-81</strain>
    </source>
</reference>
<feature type="transmembrane region" description="Helical" evidence="8">
    <location>
        <begin position="43"/>
        <end position="59"/>
    </location>
</feature>
<keyword evidence="7" id="KW-0479">Metal-binding</keyword>
<dbReference type="InterPro" id="IPR018480">
    <property type="entry name" value="PNAcMuramoyl-5peptid_Trfase_CS"/>
</dbReference>
<dbReference type="EMBL" id="DTIN01000016">
    <property type="protein sequence ID" value="HFX13660.1"/>
    <property type="molecule type" value="Genomic_DNA"/>
</dbReference>
<dbReference type="InterPro" id="IPR000715">
    <property type="entry name" value="Glycosyl_transferase_4"/>
</dbReference>
<evidence type="ECO:0000256" key="6">
    <source>
        <dbReference type="ARBA" id="ARBA00023136"/>
    </source>
</evidence>
<feature type="transmembrane region" description="Helical" evidence="8">
    <location>
        <begin position="96"/>
        <end position="125"/>
    </location>
</feature>
<feature type="transmembrane region" description="Helical" evidence="8">
    <location>
        <begin position="278"/>
        <end position="302"/>
    </location>
</feature>
<sequence>MNYIFLFIFSLLATYLSIFFGRKIRIIDNPSFEKIHRVPVPRTGGLGIFLTFILGLVLFPNVLNFFEIIFLSLIFLIGFIDDIISIPQKIKFIIEIILAVIIGVINSWRFTGINILDIFFSTFYIVGSINALNEIDGMDGLAGGIVLIVSIFLSYWMKDIMLVVALAVLGFLFFNFHPAKIFMGDGGSLFLGAFIGLIGLKILSSHTNLSTLVALIFIYSIPIYDSALTILRRFLAGKSLFVPDLGHFYNKLYHIVNNYIGTVLIIYLIAIINGIMGIIFYLLTPIFSFVFGIAIWIILLYIGYKLGFLKS</sequence>
<comment type="caution">
    <text evidence="9">The sequence shown here is derived from an EMBL/GenBank/DDBJ whole genome shotgun (WGS) entry which is preliminary data.</text>
</comment>
<dbReference type="GO" id="GO:0046872">
    <property type="term" value="F:metal ion binding"/>
    <property type="evidence" value="ECO:0007669"/>
    <property type="project" value="UniProtKB-KW"/>
</dbReference>
<dbReference type="CDD" id="cd06853">
    <property type="entry name" value="GT_WecA_like"/>
    <property type="match status" value="1"/>
</dbReference>
<dbReference type="PROSITE" id="PS01348">
    <property type="entry name" value="MRAY_2"/>
    <property type="match status" value="1"/>
</dbReference>
<evidence type="ECO:0000256" key="2">
    <source>
        <dbReference type="ARBA" id="ARBA00022475"/>
    </source>
</evidence>
<feature type="transmembrane region" description="Helical" evidence="8">
    <location>
        <begin position="252"/>
        <end position="272"/>
    </location>
</feature>
<evidence type="ECO:0000256" key="4">
    <source>
        <dbReference type="ARBA" id="ARBA00022692"/>
    </source>
</evidence>
<keyword evidence="5 8" id="KW-1133">Transmembrane helix</keyword>
<comment type="cofactor">
    <cofactor evidence="7">
        <name>Mg(2+)</name>
        <dbReference type="ChEBI" id="CHEBI:18420"/>
    </cofactor>
</comment>
<organism evidence="9">
    <name type="scientific">Dictyoglomus thermophilum</name>
    <dbReference type="NCBI Taxonomy" id="14"/>
    <lineage>
        <taxon>Bacteria</taxon>
        <taxon>Pseudomonadati</taxon>
        <taxon>Dictyoglomota</taxon>
        <taxon>Dictyoglomia</taxon>
        <taxon>Dictyoglomales</taxon>
        <taxon>Dictyoglomaceae</taxon>
        <taxon>Dictyoglomus</taxon>
    </lineage>
</organism>
<keyword evidence="6 8" id="KW-0472">Membrane</keyword>
<feature type="transmembrane region" description="Helical" evidence="8">
    <location>
        <begin position="209"/>
        <end position="231"/>
    </location>
</feature>
<feature type="transmembrane region" description="Helical" evidence="8">
    <location>
        <begin position="6"/>
        <end position="22"/>
    </location>
</feature>
<dbReference type="AlphaFoldDB" id="A0A7C3RKE0"/>
<evidence type="ECO:0000256" key="8">
    <source>
        <dbReference type="SAM" id="Phobius"/>
    </source>
</evidence>
<evidence type="ECO:0000256" key="3">
    <source>
        <dbReference type="ARBA" id="ARBA00022679"/>
    </source>
</evidence>
<keyword evidence="2" id="KW-1003">Cell membrane</keyword>
<dbReference type="GO" id="GO:0005886">
    <property type="term" value="C:plasma membrane"/>
    <property type="evidence" value="ECO:0007669"/>
    <property type="project" value="UniProtKB-SubCell"/>
</dbReference>
<dbReference type="GO" id="GO:0071555">
    <property type="term" value="P:cell wall organization"/>
    <property type="evidence" value="ECO:0007669"/>
    <property type="project" value="TreeGrafter"/>
</dbReference>
<feature type="binding site" evidence="7">
    <location>
        <position position="133"/>
    </location>
    <ligand>
        <name>Mg(2+)</name>
        <dbReference type="ChEBI" id="CHEBI:18420"/>
    </ligand>
</feature>
<evidence type="ECO:0000313" key="9">
    <source>
        <dbReference type="EMBL" id="HFX13660.1"/>
    </source>
</evidence>
<keyword evidence="4 8" id="KW-0812">Transmembrane</keyword>
<accession>A0A7C3RKE0</accession>
<evidence type="ECO:0000256" key="7">
    <source>
        <dbReference type="PIRSR" id="PIRSR600715-1"/>
    </source>
</evidence>
<comment type="subcellular location">
    <subcellularLocation>
        <location evidence="1">Cell membrane</location>
        <topology evidence="1">Multi-pass membrane protein</topology>
    </subcellularLocation>
</comment>
<keyword evidence="7" id="KW-0460">Magnesium</keyword>
<gene>
    <name evidence="9" type="ORF">ENW00_05830</name>
</gene>
<evidence type="ECO:0000256" key="5">
    <source>
        <dbReference type="ARBA" id="ARBA00022989"/>
    </source>
</evidence>
<dbReference type="Pfam" id="PF00953">
    <property type="entry name" value="Glycos_transf_4"/>
    <property type="match status" value="1"/>
</dbReference>
<feature type="transmembrane region" description="Helical" evidence="8">
    <location>
        <begin position="145"/>
        <end position="174"/>
    </location>
</feature>
<name>A0A7C3RKE0_DICTH</name>
<protein>
    <submittedName>
        <fullName evidence="9">Undecaprenyl/decaprenyl-phosphate alpha-N-acetylglucosaminyl 1-phosphate transferase</fullName>
    </submittedName>
</protein>
<feature type="binding site" evidence="7">
    <location>
        <position position="185"/>
    </location>
    <ligand>
        <name>Mg(2+)</name>
        <dbReference type="ChEBI" id="CHEBI:18420"/>
    </ligand>
</feature>
<feature type="transmembrane region" description="Helical" evidence="8">
    <location>
        <begin position="186"/>
        <end position="203"/>
    </location>
</feature>
<dbReference type="PANTHER" id="PTHR22926">
    <property type="entry name" value="PHOSPHO-N-ACETYLMURAMOYL-PENTAPEPTIDE-TRANSFERASE"/>
    <property type="match status" value="1"/>
</dbReference>